<reference evidence="1 2" key="1">
    <citation type="journal article" date="2019" name="Sci. Rep.">
        <title>Orb-weaving spider Araneus ventricosus genome elucidates the spidroin gene catalogue.</title>
        <authorList>
            <person name="Kono N."/>
            <person name="Nakamura H."/>
            <person name="Ohtoshi R."/>
            <person name="Moran D.A.P."/>
            <person name="Shinohara A."/>
            <person name="Yoshida Y."/>
            <person name="Fujiwara M."/>
            <person name="Mori M."/>
            <person name="Tomita M."/>
            <person name="Arakawa K."/>
        </authorList>
    </citation>
    <scope>NUCLEOTIDE SEQUENCE [LARGE SCALE GENOMIC DNA]</scope>
</reference>
<protein>
    <submittedName>
        <fullName evidence="1">Uncharacterized protein</fullName>
    </submittedName>
</protein>
<dbReference type="AlphaFoldDB" id="A0A4Y2QAV8"/>
<dbReference type="EMBL" id="BGPR01013229">
    <property type="protein sequence ID" value="GBN59757.1"/>
    <property type="molecule type" value="Genomic_DNA"/>
</dbReference>
<evidence type="ECO:0000313" key="1">
    <source>
        <dbReference type="EMBL" id="GBN59757.1"/>
    </source>
</evidence>
<name>A0A4Y2QAV8_ARAVE</name>
<sequence>MVRIKVSTEAECAQRRQLPSIVGLGAFLVAKAVSISVGDVKSTRKLHSGDLLADVSSPKKDKQILKLKSLSIIPISVQPHGTLNSSKGVISVELCNDTVDMFEEIRP</sequence>
<comment type="caution">
    <text evidence="1">The sequence shown here is derived from an EMBL/GenBank/DDBJ whole genome shotgun (WGS) entry which is preliminary data.</text>
</comment>
<proteinExistence type="predicted"/>
<keyword evidence="2" id="KW-1185">Reference proteome</keyword>
<organism evidence="1 2">
    <name type="scientific">Araneus ventricosus</name>
    <name type="common">Orbweaver spider</name>
    <name type="synonym">Epeira ventricosa</name>
    <dbReference type="NCBI Taxonomy" id="182803"/>
    <lineage>
        <taxon>Eukaryota</taxon>
        <taxon>Metazoa</taxon>
        <taxon>Ecdysozoa</taxon>
        <taxon>Arthropoda</taxon>
        <taxon>Chelicerata</taxon>
        <taxon>Arachnida</taxon>
        <taxon>Araneae</taxon>
        <taxon>Araneomorphae</taxon>
        <taxon>Entelegynae</taxon>
        <taxon>Araneoidea</taxon>
        <taxon>Araneidae</taxon>
        <taxon>Araneus</taxon>
    </lineage>
</organism>
<evidence type="ECO:0000313" key="2">
    <source>
        <dbReference type="Proteomes" id="UP000499080"/>
    </source>
</evidence>
<gene>
    <name evidence="1" type="ORF">AVEN_217769_1</name>
</gene>
<dbReference type="Proteomes" id="UP000499080">
    <property type="component" value="Unassembled WGS sequence"/>
</dbReference>
<accession>A0A4Y2QAV8</accession>